<keyword evidence="3" id="KW-1185">Reference proteome</keyword>
<evidence type="ECO:0000313" key="2">
    <source>
        <dbReference type="EMBL" id="CAH3016508.1"/>
    </source>
</evidence>
<protein>
    <submittedName>
        <fullName evidence="2">Uncharacterized protein</fullName>
    </submittedName>
</protein>
<proteinExistence type="predicted"/>
<feature type="compositionally biased region" description="Basic and acidic residues" evidence="1">
    <location>
        <begin position="83"/>
        <end position="92"/>
    </location>
</feature>
<reference evidence="2 3" key="1">
    <citation type="submission" date="2022-05" db="EMBL/GenBank/DDBJ databases">
        <authorList>
            <consortium name="Genoscope - CEA"/>
            <person name="William W."/>
        </authorList>
    </citation>
    <scope>NUCLEOTIDE SEQUENCE [LARGE SCALE GENOMIC DNA]</scope>
</reference>
<feature type="region of interest" description="Disordered" evidence="1">
    <location>
        <begin position="1"/>
        <end position="30"/>
    </location>
</feature>
<evidence type="ECO:0000256" key="1">
    <source>
        <dbReference type="SAM" id="MobiDB-lite"/>
    </source>
</evidence>
<comment type="caution">
    <text evidence="2">The sequence shown here is derived from an EMBL/GenBank/DDBJ whole genome shotgun (WGS) entry which is preliminary data.</text>
</comment>
<dbReference type="Proteomes" id="UP001159427">
    <property type="component" value="Unassembled WGS sequence"/>
</dbReference>
<feature type="compositionally biased region" description="Basic and acidic residues" evidence="1">
    <location>
        <begin position="108"/>
        <end position="125"/>
    </location>
</feature>
<organism evidence="2 3">
    <name type="scientific">Porites evermanni</name>
    <dbReference type="NCBI Taxonomy" id="104178"/>
    <lineage>
        <taxon>Eukaryota</taxon>
        <taxon>Metazoa</taxon>
        <taxon>Cnidaria</taxon>
        <taxon>Anthozoa</taxon>
        <taxon>Hexacorallia</taxon>
        <taxon>Scleractinia</taxon>
        <taxon>Fungiina</taxon>
        <taxon>Poritidae</taxon>
        <taxon>Porites</taxon>
    </lineage>
</organism>
<sequence length="133" mass="16067">MQEIRMQRVKQEEADYADEKRRARDSDLEPGRLVLLKQRKEERQALNHVWRTSIYSYQEARERGYHIVTRNVRRNVADVEKYLREDTTRDEQVAEDDSSEEDNTGRITEPEGRPVRERRPPEYSKDYGVYKFC</sequence>
<feature type="compositionally biased region" description="Acidic residues" evidence="1">
    <location>
        <begin position="93"/>
        <end position="102"/>
    </location>
</feature>
<name>A0ABN8LM66_9CNID</name>
<gene>
    <name evidence="2" type="ORF">PEVE_00029837</name>
</gene>
<feature type="region of interest" description="Disordered" evidence="1">
    <location>
        <begin position="83"/>
        <end position="133"/>
    </location>
</feature>
<accession>A0ABN8LM66</accession>
<dbReference type="EMBL" id="CALNXI010000042">
    <property type="protein sequence ID" value="CAH3016508.1"/>
    <property type="molecule type" value="Genomic_DNA"/>
</dbReference>
<evidence type="ECO:0000313" key="3">
    <source>
        <dbReference type="Proteomes" id="UP001159427"/>
    </source>
</evidence>